<dbReference type="Pfam" id="PF07811">
    <property type="entry name" value="TadE"/>
    <property type="match status" value="1"/>
</dbReference>
<dbReference type="Proteomes" id="UP000539538">
    <property type="component" value="Unassembled WGS sequence"/>
</dbReference>
<dbReference type="InterPro" id="IPR012495">
    <property type="entry name" value="TadE-like_dom"/>
</dbReference>
<sequence>MLKQLRSYAYALICDRRGIAAVEFAFVVPLLLSLYFVTMEVSQAIETNKKVSRAGSMVADLITQQQTIKATEVDAVMKIAESILQPYNRSTGKIFITAIQVTDEASPQVLVVWSRKYVDGVGKPDVVKDTVTTVPDALKTKGAFLIRVVSELDYKPMITWAAESKPVLGLAAAIDPITMDETYYLRPRMSQTIPCTGCEI</sequence>
<feature type="transmembrane region" description="Helical" evidence="1">
    <location>
        <begin position="20"/>
        <end position="38"/>
    </location>
</feature>
<evidence type="ECO:0000256" key="1">
    <source>
        <dbReference type="SAM" id="Phobius"/>
    </source>
</evidence>
<keyword evidence="1" id="KW-0812">Transmembrane</keyword>
<keyword evidence="4" id="KW-1185">Reference proteome</keyword>
<evidence type="ECO:0000313" key="4">
    <source>
        <dbReference type="Proteomes" id="UP000539538"/>
    </source>
</evidence>
<dbReference type="EMBL" id="JACHOT010000007">
    <property type="protein sequence ID" value="MBB4652647.1"/>
    <property type="molecule type" value="Genomic_DNA"/>
</dbReference>
<comment type="caution">
    <text evidence="3">The sequence shown here is derived from an EMBL/GenBank/DDBJ whole genome shotgun (WGS) entry which is preliminary data.</text>
</comment>
<keyword evidence="1" id="KW-1133">Transmembrane helix</keyword>
<reference evidence="3 4" key="1">
    <citation type="submission" date="2020-08" db="EMBL/GenBank/DDBJ databases">
        <title>Genomic Encyclopedia of Type Strains, Phase IV (KMG-IV): sequencing the most valuable type-strain genomes for metagenomic binning, comparative biology and taxonomic classification.</title>
        <authorList>
            <person name="Goeker M."/>
        </authorList>
    </citation>
    <scope>NUCLEOTIDE SEQUENCE [LARGE SCALE GENOMIC DNA]</scope>
    <source>
        <strain evidence="3 4">DSM 7050</strain>
    </source>
</reference>
<evidence type="ECO:0000259" key="2">
    <source>
        <dbReference type="Pfam" id="PF07811"/>
    </source>
</evidence>
<proteinExistence type="predicted"/>
<feature type="domain" description="TadE-like" evidence="2">
    <location>
        <begin position="18"/>
        <end position="59"/>
    </location>
</feature>
<dbReference type="RefSeq" id="WP_246389691.1">
    <property type="nucleotide sequence ID" value="NZ_BAAAVZ010000006.1"/>
</dbReference>
<keyword evidence="1" id="KW-0472">Membrane</keyword>
<gene>
    <name evidence="3" type="ORF">GGQ99_004423</name>
</gene>
<name>A0ABR6L766_9HYPH</name>
<protein>
    <submittedName>
        <fullName evidence="3">Flp pilus assembly protein TadG</fullName>
    </submittedName>
</protein>
<evidence type="ECO:0000313" key="3">
    <source>
        <dbReference type="EMBL" id="MBB4652647.1"/>
    </source>
</evidence>
<organism evidence="3 4">
    <name type="scientific">Aminobacter niigataensis</name>
    <dbReference type="NCBI Taxonomy" id="83265"/>
    <lineage>
        <taxon>Bacteria</taxon>
        <taxon>Pseudomonadati</taxon>
        <taxon>Pseudomonadota</taxon>
        <taxon>Alphaproteobacteria</taxon>
        <taxon>Hyphomicrobiales</taxon>
        <taxon>Phyllobacteriaceae</taxon>
        <taxon>Aminobacter</taxon>
    </lineage>
</organism>
<accession>A0ABR6L766</accession>